<dbReference type="AlphaFoldDB" id="A0A4Y2D733"/>
<dbReference type="OrthoDB" id="1099063at2759"/>
<reference evidence="1 2" key="1">
    <citation type="journal article" date="2019" name="Sci. Rep.">
        <title>Orb-weaving spider Araneus ventricosus genome elucidates the spidroin gene catalogue.</title>
        <authorList>
            <person name="Kono N."/>
            <person name="Nakamura H."/>
            <person name="Ohtoshi R."/>
            <person name="Moran D.A.P."/>
            <person name="Shinohara A."/>
            <person name="Yoshida Y."/>
            <person name="Fujiwara M."/>
            <person name="Mori M."/>
            <person name="Tomita M."/>
            <person name="Arakawa K."/>
        </authorList>
    </citation>
    <scope>NUCLEOTIDE SEQUENCE [LARGE SCALE GENOMIC DNA]</scope>
</reference>
<protein>
    <submittedName>
        <fullName evidence="1">Uncharacterized protein</fullName>
    </submittedName>
</protein>
<comment type="caution">
    <text evidence="1">The sequence shown here is derived from an EMBL/GenBank/DDBJ whole genome shotgun (WGS) entry which is preliminary data.</text>
</comment>
<organism evidence="1 2">
    <name type="scientific">Araneus ventricosus</name>
    <name type="common">Orbweaver spider</name>
    <name type="synonym">Epeira ventricosa</name>
    <dbReference type="NCBI Taxonomy" id="182803"/>
    <lineage>
        <taxon>Eukaryota</taxon>
        <taxon>Metazoa</taxon>
        <taxon>Ecdysozoa</taxon>
        <taxon>Arthropoda</taxon>
        <taxon>Chelicerata</taxon>
        <taxon>Arachnida</taxon>
        <taxon>Araneae</taxon>
        <taxon>Araneomorphae</taxon>
        <taxon>Entelegynae</taxon>
        <taxon>Araneoidea</taxon>
        <taxon>Araneidae</taxon>
        <taxon>Araneus</taxon>
    </lineage>
</organism>
<accession>A0A4Y2D733</accession>
<name>A0A4Y2D733_ARAVE</name>
<evidence type="ECO:0000313" key="1">
    <source>
        <dbReference type="EMBL" id="GBM12592.1"/>
    </source>
</evidence>
<proteinExistence type="predicted"/>
<dbReference type="Proteomes" id="UP000499080">
    <property type="component" value="Unassembled WGS sequence"/>
</dbReference>
<evidence type="ECO:0000313" key="2">
    <source>
        <dbReference type="Proteomes" id="UP000499080"/>
    </source>
</evidence>
<keyword evidence="2" id="KW-1185">Reference proteome</keyword>
<sequence>MYDLTSNRATYTEDIQWNQVSNLESSGHEAETLLLGHRGPVAFQLRKCTDLHDLAIAKLRIKQVLFYLEMLSLNRQRNHLPSHSLYSTMPHTSATTFSEASFSYNYRLPEDNNSRDVTNEDNDYTILYEYVI</sequence>
<gene>
    <name evidence="1" type="ORF">AVEN_146775_1</name>
</gene>
<dbReference type="EMBL" id="BGPR01000316">
    <property type="protein sequence ID" value="GBM12592.1"/>
    <property type="molecule type" value="Genomic_DNA"/>
</dbReference>